<dbReference type="InterPro" id="IPR036291">
    <property type="entry name" value="NAD(P)-bd_dom_sf"/>
</dbReference>
<dbReference type="PANTHER" id="PTHR47129">
    <property type="entry name" value="QUINONE OXIDOREDUCTASE 2"/>
    <property type="match status" value="1"/>
</dbReference>
<dbReference type="Gene3D" id="3.90.25.10">
    <property type="entry name" value="UDP-galactose 4-epimerase, domain 1"/>
    <property type="match status" value="1"/>
</dbReference>
<dbReference type="Gene3D" id="3.40.50.720">
    <property type="entry name" value="NAD(P)-binding Rossmann-like Domain"/>
    <property type="match status" value="1"/>
</dbReference>
<sequence length="288" mass="31349">MILVTGATGNLGKATINSLLNRGIAPNDITALVRDETKSAELKSKGVQIKLGDYQDFESLKSAFRGVNKLLLVSSSSDISKRFEQHKNAINAARETGVGHIIYTSFDMKNLQQSIMAEEVRYHAYTADYLKQVAIPYTLMDNTMYADMIPVLSGKDILNSGISIPAGDGKTPFLPITEMAEALAVVLTTPGHENKEYVIAAETAFSFGEIADLLSEITGKTITYKQPEVSSYIAWLVQIGASEDDAAYIARFCVAIANGEFDTNKSDVKQLLGRSPVSLKDFLQSIYG</sequence>
<keyword evidence="3" id="KW-1185">Reference proteome</keyword>
<evidence type="ECO:0000313" key="2">
    <source>
        <dbReference type="EMBL" id="UPK67301.1"/>
    </source>
</evidence>
<evidence type="ECO:0000259" key="1">
    <source>
        <dbReference type="Pfam" id="PF05368"/>
    </source>
</evidence>
<evidence type="ECO:0000313" key="3">
    <source>
        <dbReference type="Proteomes" id="UP000830198"/>
    </source>
</evidence>
<protein>
    <submittedName>
        <fullName evidence="2">SDR family oxidoreductase</fullName>
    </submittedName>
</protein>
<proteinExistence type="predicted"/>
<dbReference type="EMBL" id="CP095855">
    <property type="protein sequence ID" value="UPK67301.1"/>
    <property type="molecule type" value="Genomic_DNA"/>
</dbReference>
<dbReference type="PANTHER" id="PTHR47129:SF1">
    <property type="entry name" value="NMRA-LIKE DOMAIN-CONTAINING PROTEIN"/>
    <property type="match status" value="1"/>
</dbReference>
<accession>A0ABY4HXN9</accession>
<dbReference type="Pfam" id="PF05368">
    <property type="entry name" value="NmrA"/>
    <property type="match status" value="1"/>
</dbReference>
<dbReference type="InterPro" id="IPR008030">
    <property type="entry name" value="NmrA-like"/>
</dbReference>
<feature type="domain" description="NmrA-like" evidence="1">
    <location>
        <begin position="2"/>
        <end position="232"/>
    </location>
</feature>
<dbReference type="RefSeq" id="WP_247809568.1">
    <property type="nucleotide sequence ID" value="NZ_CP095855.1"/>
</dbReference>
<organism evidence="2 3">
    <name type="scientific">Chitinophaga filiformis</name>
    <name type="common">Myxococcus filiformis</name>
    <name type="synonym">Flexibacter filiformis</name>
    <dbReference type="NCBI Taxonomy" id="104663"/>
    <lineage>
        <taxon>Bacteria</taxon>
        <taxon>Pseudomonadati</taxon>
        <taxon>Bacteroidota</taxon>
        <taxon>Chitinophagia</taxon>
        <taxon>Chitinophagales</taxon>
        <taxon>Chitinophagaceae</taxon>
        <taxon>Chitinophaga</taxon>
    </lineage>
</organism>
<dbReference type="Proteomes" id="UP000830198">
    <property type="component" value="Chromosome"/>
</dbReference>
<name>A0ABY4HXN9_CHIFI</name>
<reference evidence="2 3" key="1">
    <citation type="submission" date="2022-04" db="EMBL/GenBank/DDBJ databases">
        <title>The arsenic-methylating capacity of Chitinophaga filiformis YT5 during chitin decomposition.</title>
        <authorList>
            <person name="Chen G."/>
            <person name="Liang Y."/>
        </authorList>
    </citation>
    <scope>NUCLEOTIDE SEQUENCE [LARGE SCALE GENOMIC DNA]</scope>
    <source>
        <strain evidence="2 3">YT5</strain>
    </source>
</reference>
<gene>
    <name evidence="2" type="ORF">MYF79_20385</name>
</gene>
<dbReference type="CDD" id="cd05269">
    <property type="entry name" value="TMR_SDR_a"/>
    <property type="match status" value="1"/>
</dbReference>
<dbReference type="InterPro" id="IPR052718">
    <property type="entry name" value="NmrA-type_oxidoreductase"/>
</dbReference>
<dbReference type="SUPFAM" id="SSF51735">
    <property type="entry name" value="NAD(P)-binding Rossmann-fold domains"/>
    <property type="match status" value="1"/>
</dbReference>